<evidence type="ECO:0000313" key="2">
    <source>
        <dbReference type="Proteomes" id="UP000275078"/>
    </source>
</evidence>
<name>A0A3N4I7T0_ASCIM</name>
<sequence>MNTFLAHIYTRGTCTSAPYICYASGMSALLYLLVTEPGLVLNWPKHRSISLEELSTYIPQILTHTSVCSISIIG</sequence>
<accession>A0A3N4I7T0</accession>
<organism evidence="1 2">
    <name type="scientific">Ascobolus immersus RN42</name>
    <dbReference type="NCBI Taxonomy" id="1160509"/>
    <lineage>
        <taxon>Eukaryota</taxon>
        <taxon>Fungi</taxon>
        <taxon>Dikarya</taxon>
        <taxon>Ascomycota</taxon>
        <taxon>Pezizomycotina</taxon>
        <taxon>Pezizomycetes</taxon>
        <taxon>Pezizales</taxon>
        <taxon>Ascobolaceae</taxon>
        <taxon>Ascobolus</taxon>
    </lineage>
</organism>
<reference evidence="1 2" key="1">
    <citation type="journal article" date="2018" name="Nat. Ecol. Evol.">
        <title>Pezizomycetes genomes reveal the molecular basis of ectomycorrhizal truffle lifestyle.</title>
        <authorList>
            <person name="Murat C."/>
            <person name="Payen T."/>
            <person name="Noel B."/>
            <person name="Kuo A."/>
            <person name="Morin E."/>
            <person name="Chen J."/>
            <person name="Kohler A."/>
            <person name="Krizsan K."/>
            <person name="Balestrini R."/>
            <person name="Da Silva C."/>
            <person name="Montanini B."/>
            <person name="Hainaut M."/>
            <person name="Levati E."/>
            <person name="Barry K.W."/>
            <person name="Belfiori B."/>
            <person name="Cichocki N."/>
            <person name="Clum A."/>
            <person name="Dockter R.B."/>
            <person name="Fauchery L."/>
            <person name="Guy J."/>
            <person name="Iotti M."/>
            <person name="Le Tacon F."/>
            <person name="Lindquist E.A."/>
            <person name="Lipzen A."/>
            <person name="Malagnac F."/>
            <person name="Mello A."/>
            <person name="Molinier V."/>
            <person name="Miyauchi S."/>
            <person name="Poulain J."/>
            <person name="Riccioni C."/>
            <person name="Rubini A."/>
            <person name="Sitrit Y."/>
            <person name="Splivallo R."/>
            <person name="Traeger S."/>
            <person name="Wang M."/>
            <person name="Zifcakova L."/>
            <person name="Wipf D."/>
            <person name="Zambonelli A."/>
            <person name="Paolocci F."/>
            <person name="Nowrousian M."/>
            <person name="Ottonello S."/>
            <person name="Baldrian P."/>
            <person name="Spatafora J.W."/>
            <person name="Henrissat B."/>
            <person name="Nagy L.G."/>
            <person name="Aury J.M."/>
            <person name="Wincker P."/>
            <person name="Grigoriev I.V."/>
            <person name="Bonfante P."/>
            <person name="Martin F.M."/>
        </authorList>
    </citation>
    <scope>NUCLEOTIDE SEQUENCE [LARGE SCALE GENOMIC DNA]</scope>
    <source>
        <strain evidence="1 2">RN42</strain>
    </source>
</reference>
<dbReference type="EMBL" id="ML119691">
    <property type="protein sequence ID" value="RPA80170.1"/>
    <property type="molecule type" value="Genomic_DNA"/>
</dbReference>
<protein>
    <submittedName>
        <fullName evidence="1">Uncharacterized protein</fullName>
    </submittedName>
</protein>
<proteinExistence type="predicted"/>
<dbReference type="Proteomes" id="UP000275078">
    <property type="component" value="Unassembled WGS sequence"/>
</dbReference>
<gene>
    <name evidence="1" type="ORF">BJ508DRAFT_131271</name>
</gene>
<dbReference type="AlphaFoldDB" id="A0A3N4I7T0"/>
<evidence type="ECO:0000313" key="1">
    <source>
        <dbReference type="EMBL" id="RPA80170.1"/>
    </source>
</evidence>
<keyword evidence="2" id="KW-1185">Reference proteome</keyword>